<evidence type="ECO:0000313" key="4">
    <source>
        <dbReference type="Proteomes" id="UP000663846"/>
    </source>
</evidence>
<dbReference type="Proteomes" id="UP000663846">
    <property type="component" value="Unassembled WGS sequence"/>
</dbReference>
<proteinExistence type="inferred from homology"/>
<comment type="similarity">
    <text evidence="1">Belongs to the peptidase M28 family.</text>
</comment>
<dbReference type="GO" id="GO:0008233">
    <property type="term" value="F:peptidase activity"/>
    <property type="evidence" value="ECO:0007669"/>
    <property type="project" value="UniProtKB-KW"/>
</dbReference>
<dbReference type="AlphaFoldDB" id="A0A8H3GKU0"/>
<keyword evidence="1" id="KW-0862">Zinc</keyword>
<comment type="caution">
    <text evidence="3">The sequence shown here is derived from an EMBL/GenBank/DDBJ whole genome shotgun (WGS) entry which is preliminary data.</text>
</comment>
<accession>A0A8H3GKU0</accession>
<evidence type="ECO:0000259" key="2">
    <source>
        <dbReference type="Pfam" id="PF04389"/>
    </source>
</evidence>
<sequence length="230" mass="24434">MLSTYICPTDIAEIFDRCIIHGSWLGGEYRSVPEKSVLHIGHILRNHKPNERRALVCTGITVDLCNQSFLSEKQHLSTYPVGGSLSFREGSIPPDDFESKKLPWASYAFTGSSDYDAFLKAGIPAGGLATGAGGIKSEAQAAKFGGQAGVAFDKCYHQACDTIDNLAKDAFLVNARSVAHVIATTSKSTAAIDAERAAGGVKAKTQAKVADGGFGLVDLGFSCRDHHVEL</sequence>
<dbReference type="Pfam" id="PF04389">
    <property type="entry name" value="Peptidase_M28"/>
    <property type="match status" value="1"/>
</dbReference>
<keyword evidence="1" id="KW-0645">Protease</keyword>
<dbReference type="SUPFAM" id="SSF53187">
    <property type="entry name" value="Zn-dependent exopeptidases"/>
    <property type="match status" value="1"/>
</dbReference>
<organism evidence="3 4">
    <name type="scientific">Rhizoctonia solani</name>
    <dbReference type="NCBI Taxonomy" id="456999"/>
    <lineage>
        <taxon>Eukaryota</taxon>
        <taxon>Fungi</taxon>
        <taxon>Dikarya</taxon>
        <taxon>Basidiomycota</taxon>
        <taxon>Agaricomycotina</taxon>
        <taxon>Agaricomycetes</taxon>
        <taxon>Cantharellales</taxon>
        <taxon>Ceratobasidiaceae</taxon>
        <taxon>Rhizoctonia</taxon>
    </lineage>
</organism>
<dbReference type="EC" id="3.4.-.-" evidence="1"/>
<dbReference type="EMBL" id="CAJMWS010000620">
    <property type="protein sequence ID" value="CAE6455454.1"/>
    <property type="molecule type" value="Genomic_DNA"/>
</dbReference>
<evidence type="ECO:0000256" key="1">
    <source>
        <dbReference type="RuleBase" id="RU361240"/>
    </source>
</evidence>
<dbReference type="InterPro" id="IPR007484">
    <property type="entry name" value="Peptidase_M28"/>
</dbReference>
<reference evidence="3" key="1">
    <citation type="submission" date="2021-01" db="EMBL/GenBank/DDBJ databases">
        <authorList>
            <person name="Kaushik A."/>
        </authorList>
    </citation>
    <scope>NUCLEOTIDE SEQUENCE</scope>
    <source>
        <strain evidence="3">AG1-1C</strain>
    </source>
</reference>
<gene>
    <name evidence="3" type="ORF">RDB_LOCUS151671</name>
</gene>
<keyword evidence="1" id="KW-0378">Hydrolase</keyword>
<protein>
    <recommendedName>
        <fullName evidence="1">Peptide hydrolase</fullName>
        <ecNumber evidence="1">3.4.-.-</ecNumber>
    </recommendedName>
</protein>
<evidence type="ECO:0000313" key="3">
    <source>
        <dbReference type="EMBL" id="CAE6455454.1"/>
    </source>
</evidence>
<name>A0A8H3GKU0_9AGAM</name>
<dbReference type="GO" id="GO:0046872">
    <property type="term" value="F:metal ion binding"/>
    <property type="evidence" value="ECO:0007669"/>
    <property type="project" value="UniProtKB-KW"/>
</dbReference>
<dbReference type="Gene3D" id="3.40.630.10">
    <property type="entry name" value="Zn peptidases"/>
    <property type="match status" value="1"/>
</dbReference>
<dbReference type="GO" id="GO:0006508">
    <property type="term" value="P:proteolysis"/>
    <property type="evidence" value="ECO:0007669"/>
    <property type="project" value="UniProtKB-KW"/>
</dbReference>
<keyword evidence="1" id="KW-0479">Metal-binding</keyword>
<feature type="domain" description="Peptidase M28" evidence="2">
    <location>
        <begin position="108"/>
        <end position="181"/>
    </location>
</feature>